<comment type="caution">
    <text evidence="1">The sequence shown here is derived from an EMBL/GenBank/DDBJ whole genome shotgun (WGS) entry which is preliminary data.</text>
</comment>
<dbReference type="Proteomes" id="UP000031594">
    <property type="component" value="Unassembled WGS sequence"/>
</dbReference>
<protein>
    <submittedName>
        <fullName evidence="1">Uncharacterized protein</fullName>
    </submittedName>
</protein>
<proteinExistence type="predicted"/>
<name>A0ABR4ZZC5_9BACT</name>
<gene>
    <name evidence="1" type="ORF">A946_02070</name>
</gene>
<evidence type="ECO:0000313" key="1">
    <source>
        <dbReference type="EMBL" id="KIE59478.1"/>
    </source>
</evidence>
<accession>A0ABR4ZZC5</accession>
<reference evidence="1 2" key="1">
    <citation type="submission" date="2014-08" db="EMBL/GenBank/DDBJ databases">
        <title>Methylacidiphilum kamchatkense strain Kam1 draft genome sequence.</title>
        <authorList>
            <person name="Birkeland N.-K."/>
            <person name="Erikstad H.A."/>
        </authorList>
    </citation>
    <scope>NUCLEOTIDE SEQUENCE [LARGE SCALE GENOMIC DNA]</scope>
    <source>
        <strain evidence="1 2">Kam1</strain>
    </source>
</reference>
<dbReference type="EMBL" id="JQNX01000001">
    <property type="protein sequence ID" value="KIE59478.1"/>
    <property type="molecule type" value="Genomic_DNA"/>
</dbReference>
<sequence>MECLHTSSGFPERAKSRILAYCMESHYSGDIINWINKKECYLCGSQGKVLYSQLEDNFFIFLENGTSSNAAILHAISFGLVLCLCQ</sequence>
<organism evidence="1 2">
    <name type="scientific">Methylacidiphilum kamchatkense Kam1</name>
    <dbReference type="NCBI Taxonomy" id="1202785"/>
    <lineage>
        <taxon>Bacteria</taxon>
        <taxon>Pseudomonadati</taxon>
        <taxon>Verrucomicrobiota</taxon>
        <taxon>Methylacidiphilae</taxon>
        <taxon>Methylacidiphilales</taxon>
        <taxon>Methylacidiphilaceae</taxon>
        <taxon>Methylacidiphilum (ex Ratnadevi et al. 2023)</taxon>
    </lineage>
</organism>
<evidence type="ECO:0000313" key="2">
    <source>
        <dbReference type="Proteomes" id="UP000031594"/>
    </source>
</evidence>
<keyword evidence="2" id="KW-1185">Reference proteome</keyword>